<reference evidence="2 3" key="1">
    <citation type="submission" date="2019-02" db="EMBL/GenBank/DDBJ databases">
        <title>Genomic Encyclopedia of Type Strains, Phase IV (KMG-IV): sequencing the most valuable type-strain genomes for metagenomic binning, comparative biology and taxonomic classification.</title>
        <authorList>
            <person name="Goeker M."/>
        </authorList>
    </citation>
    <scope>NUCLEOTIDE SEQUENCE [LARGE SCALE GENOMIC DNA]</scope>
    <source>
        <strain evidence="2 3">DSM 45622</strain>
    </source>
</reference>
<dbReference type="AlphaFoldDB" id="A0A4V2F4J1"/>
<dbReference type="EMBL" id="SGXD01000002">
    <property type="protein sequence ID" value="RZS89499.1"/>
    <property type="molecule type" value="Genomic_DNA"/>
</dbReference>
<dbReference type="Proteomes" id="UP000293638">
    <property type="component" value="Unassembled WGS sequence"/>
</dbReference>
<accession>A0A4V2F4J1</accession>
<sequence>MSIPTGPGSSADDDAGIVPVLPAPTSTPAMATNPGFLAADAEGADGAGPEDEAQASGEREPGGSDGPEGGFTAPV</sequence>
<protein>
    <submittedName>
        <fullName evidence="2">Uncharacterized protein</fullName>
    </submittedName>
</protein>
<keyword evidence="3" id="KW-1185">Reference proteome</keyword>
<dbReference type="RefSeq" id="WP_130492103.1">
    <property type="nucleotide sequence ID" value="NZ_SGXD01000002.1"/>
</dbReference>
<comment type="caution">
    <text evidence="2">The sequence shown here is derived from an EMBL/GenBank/DDBJ whole genome shotgun (WGS) entry which is preliminary data.</text>
</comment>
<name>A0A4V2F4J1_9ACTN</name>
<proteinExistence type="predicted"/>
<evidence type="ECO:0000313" key="2">
    <source>
        <dbReference type="EMBL" id="RZS89499.1"/>
    </source>
</evidence>
<organism evidence="2 3">
    <name type="scientific">Motilibacter rhizosphaerae</name>
    <dbReference type="NCBI Taxonomy" id="598652"/>
    <lineage>
        <taxon>Bacteria</taxon>
        <taxon>Bacillati</taxon>
        <taxon>Actinomycetota</taxon>
        <taxon>Actinomycetes</taxon>
        <taxon>Motilibacterales</taxon>
        <taxon>Motilibacteraceae</taxon>
        <taxon>Motilibacter</taxon>
    </lineage>
</organism>
<evidence type="ECO:0000256" key="1">
    <source>
        <dbReference type="SAM" id="MobiDB-lite"/>
    </source>
</evidence>
<gene>
    <name evidence="2" type="ORF">EV189_1266</name>
</gene>
<evidence type="ECO:0000313" key="3">
    <source>
        <dbReference type="Proteomes" id="UP000293638"/>
    </source>
</evidence>
<feature type="region of interest" description="Disordered" evidence="1">
    <location>
        <begin position="1"/>
        <end position="75"/>
    </location>
</feature>